<sequence length="433" mass="48308">MGKSRMGIAQIFLNNKHDLNVGRIKQPLVISSPIGPVKNSRGPDFTRSEGLIIVDAIRDCGPSDENESIDSVAAALPEKKKALSLFARKTLLKTQSLASLASPAKTVAPHSVTTPRSKFDQDEISSSISKLKSASISTTTVFTVNGDHEYTHTTKPPESVSPPKSRLRFATKLPKSKTMNVLQDIKNSAPSRANIPSTIRRPQAKKSDISLKQPDMPKMDIFRSLRRRSREESVSSNRHSSTTNITTPDSSGQIDETTEYLPRPGQVVHAQTSAYWTGRFITLRDRLSTEHMTNVLSQATETLQMGVLQHTSQQNVTHDGELSGNPPYPLREEDDLCRQVFSILESQCVTKAARESLKRWREQYARSRRQPGLLPQCSAFFGDSRISKRFASHARFQDVQSLAYLEDAYYSNASNAFGMTNLHSLEGRYLNFR</sequence>
<dbReference type="Proteomes" id="UP001148737">
    <property type="component" value="Unassembled WGS sequence"/>
</dbReference>
<gene>
    <name evidence="1" type="ORF">NLG97_g6781</name>
</gene>
<evidence type="ECO:0000313" key="1">
    <source>
        <dbReference type="EMBL" id="KAJ3485605.1"/>
    </source>
</evidence>
<comment type="caution">
    <text evidence="1">The sequence shown here is derived from an EMBL/GenBank/DDBJ whole genome shotgun (WGS) entry which is preliminary data.</text>
</comment>
<accession>A0ACC1QPU0</accession>
<dbReference type="EMBL" id="JANAKD010000949">
    <property type="protein sequence ID" value="KAJ3485605.1"/>
    <property type="molecule type" value="Genomic_DNA"/>
</dbReference>
<organism evidence="1 2">
    <name type="scientific">Lecanicillium saksenae</name>
    <dbReference type="NCBI Taxonomy" id="468837"/>
    <lineage>
        <taxon>Eukaryota</taxon>
        <taxon>Fungi</taxon>
        <taxon>Dikarya</taxon>
        <taxon>Ascomycota</taxon>
        <taxon>Pezizomycotina</taxon>
        <taxon>Sordariomycetes</taxon>
        <taxon>Hypocreomycetidae</taxon>
        <taxon>Hypocreales</taxon>
        <taxon>Cordycipitaceae</taxon>
        <taxon>Lecanicillium</taxon>
    </lineage>
</organism>
<keyword evidence="2" id="KW-1185">Reference proteome</keyword>
<evidence type="ECO:0000313" key="2">
    <source>
        <dbReference type="Proteomes" id="UP001148737"/>
    </source>
</evidence>
<reference evidence="1" key="1">
    <citation type="submission" date="2022-07" db="EMBL/GenBank/DDBJ databases">
        <title>Genome Sequence of Lecanicillium saksenae.</title>
        <authorList>
            <person name="Buettner E."/>
        </authorList>
    </citation>
    <scope>NUCLEOTIDE SEQUENCE</scope>
    <source>
        <strain evidence="1">VT-O1</strain>
    </source>
</reference>
<proteinExistence type="predicted"/>
<name>A0ACC1QPU0_9HYPO</name>
<protein>
    <submittedName>
        <fullName evidence="1">Uncharacterized protein</fullName>
    </submittedName>
</protein>